<name>A0AAP9YCV5_9GAMM</name>
<protein>
    <submittedName>
        <fullName evidence="1">Uncharacterized protein</fullName>
    </submittedName>
</protein>
<proteinExistence type="predicted"/>
<dbReference type="EMBL" id="CP066310">
    <property type="protein sequence ID" value="QQE88537.1"/>
    <property type="molecule type" value="Genomic_DNA"/>
</dbReference>
<gene>
    <name evidence="1" type="ORF">GKQ51_20265</name>
</gene>
<evidence type="ECO:0000313" key="1">
    <source>
        <dbReference type="EMBL" id="QQE88537.1"/>
    </source>
</evidence>
<organism evidence="1 2">
    <name type="scientific">Azotobacter chroococcum</name>
    <dbReference type="NCBI Taxonomy" id="353"/>
    <lineage>
        <taxon>Bacteria</taxon>
        <taxon>Pseudomonadati</taxon>
        <taxon>Pseudomonadota</taxon>
        <taxon>Gammaproteobacteria</taxon>
        <taxon>Pseudomonadales</taxon>
        <taxon>Pseudomonadaceae</taxon>
        <taxon>Azotobacter</taxon>
    </lineage>
</organism>
<dbReference type="RefSeq" id="WP_198866811.1">
    <property type="nucleotide sequence ID" value="NZ_CP066310.1"/>
</dbReference>
<dbReference type="Proteomes" id="UP000596192">
    <property type="component" value="Chromosome"/>
</dbReference>
<dbReference type="AlphaFoldDB" id="A0AAP9YCV5"/>
<accession>A0AAP9YCV5</accession>
<evidence type="ECO:0000313" key="2">
    <source>
        <dbReference type="Proteomes" id="UP000596192"/>
    </source>
</evidence>
<reference evidence="1 2" key="1">
    <citation type="submission" date="2020-12" db="EMBL/GenBank/DDBJ databases">
        <title>Genomic Analysis and Response surface optimization of nitrogen-fixing conditions for A. chroococcum strain HR1, Isolation from rhizosphere soil.</title>
        <authorList>
            <person name="Li J."/>
            <person name="Yang H."/>
            <person name="Liu H."/>
            <person name="Wang C."/>
            <person name="Tian Y."/>
            <person name="Lu X.Y."/>
        </authorList>
    </citation>
    <scope>NUCLEOTIDE SEQUENCE [LARGE SCALE GENOMIC DNA]</scope>
    <source>
        <strain evidence="1 2">HR1</strain>
    </source>
</reference>
<sequence length="95" mass="10049">MTQPSTSTPAFELLPPSARALAVLIGEAEALRIISRACEDARRNLAIRHAVKAAQQNGHGVSVTVGRLAFVHGLPTCCVWRIAEAHAPALGECQP</sequence>